<accession>A0A0R1UQV1</accession>
<dbReference type="GO" id="GO:0046294">
    <property type="term" value="P:formaldehyde catabolic process"/>
    <property type="evidence" value="ECO:0007669"/>
    <property type="project" value="TreeGrafter"/>
</dbReference>
<evidence type="ECO:0000256" key="5">
    <source>
        <dbReference type="ARBA" id="ARBA00023027"/>
    </source>
</evidence>
<gene>
    <name evidence="8" type="ORF">FD28_GL000971</name>
</gene>
<dbReference type="InterPro" id="IPR002328">
    <property type="entry name" value="ADH_Zn_CS"/>
</dbReference>
<dbReference type="EMBL" id="AZFS01000061">
    <property type="protein sequence ID" value="KRL93784.1"/>
    <property type="molecule type" value="Genomic_DNA"/>
</dbReference>
<sequence>MPIIMKIKAAVVDKQSADFEIRDDVELAEMGPDDLQVHMVASGICHSDEALRTGVAVIDYPIVLGHEGSGIVEKVGPEVTQFKPGDHVVLSFYGCGNCKSCLKGIPTQCENYAANNLSGVRPDGTAHFTENGHKVADMFDQSSFTSTTVVRERNAVKVDKDLDLRGLGPLGCGYVTGSGTVLNTLKPKPGDTIAVFGTGAVGLAAMMAGRISGCTKVIAIDIVDSRLKLAKELGATDTINSKNVDDVVKAVQDLTGGYGVNYAVDTTGVASVISSSINALAQGGTSAAIAVTNHHIDLDTWNDLCVNDKSVIGVNMGDSIPQVDIPRLIEFSKLGMFDYQKTEKFYKFSQINEANADSVSGKTIKPVLVIDEDYVPGK</sequence>
<evidence type="ECO:0000256" key="1">
    <source>
        <dbReference type="ARBA" id="ARBA00001947"/>
    </source>
</evidence>
<evidence type="ECO:0000256" key="2">
    <source>
        <dbReference type="ARBA" id="ARBA00022723"/>
    </source>
</evidence>
<dbReference type="Gene3D" id="3.40.50.720">
    <property type="entry name" value="NAD(P)-binding Rossmann-like Domain"/>
    <property type="match status" value="1"/>
</dbReference>
<feature type="domain" description="Enoyl reductase (ER)" evidence="7">
    <location>
        <begin position="14"/>
        <end position="368"/>
    </location>
</feature>
<dbReference type="Proteomes" id="UP000051580">
    <property type="component" value="Unassembled WGS sequence"/>
</dbReference>
<dbReference type="PATRIC" id="fig|1423753.3.peg.1010"/>
<dbReference type="InterPro" id="IPR011032">
    <property type="entry name" value="GroES-like_sf"/>
</dbReference>
<dbReference type="Pfam" id="PF00107">
    <property type="entry name" value="ADH_zinc_N"/>
    <property type="match status" value="1"/>
</dbReference>
<evidence type="ECO:0000313" key="9">
    <source>
        <dbReference type="Proteomes" id="UP000051580"/>
    </source>
</evidence>
<dbReference type="GO" id="GO:0005829">
    <property type="term" value="C:cytosol"/>
    <property type="evidence" value="ECO:0007669"/>
    <property type="project" value="TreeGrafter"/>
</dbReference>
<keyword evidence="4" id="KW-0560">Oxidoreductase</keyword>
<dbReference type="InterPro" id="IPR013154">
    <property type="entry name" value="ADH-like_N"/>
</dbReference>
<dbReference type="GO" id="GO:0008270">
    <property type="term" value="F:zinc ion binding"/>
    <property type="evidence" value="ECO:0007669"/>
    <property type="project" value="InterPro"/>
</dbReference>
<comment type="caution">
    <text evidence="8">The sequence shown here is derived from an EMBL/GenBank/DDBJ whole genome shotgun (WGS) entry which is preliminary data.</text>
</comment>
<evidence type="ECO:0000256" key="4">
    <source>
        <dbReference type="ARBA" id="ARBA00023002"/>
    </source>
</evidence>
<dbReference type="InterPro" id="IPR020843">
    <property type="entry name" value="ER"/>
</dbReference>
<dbReference type="InterPro" id="IPR013149">
    <property type="entry name" value="ADH-like_C"/>
</dbReference>
<dbReference type="Gene3D" id="3.90.180.10">
    <property type="entry name" value="Medium-chain alcohol dehydrogenases, catalytic domain"/>
    <property type="match status" value="1"/>
</dbReference>
<keyword evidence="5" id="KW-0520">NAD</keyword>
<organism evidence="8 9">
    <name type="scientific">Levilactobacillus hammesii DSM 16381</name>
    <dbReference type="NCBI Taxonomy" id="1423753"/>
    <lineage>
        <taxon>Bacteria</taxon>
        <taxon>Bacillati</taxon>
        <taxon>Bacillota</taxon>
        <taxon>Bacilli</taxon>
        <taxon>Lactobacillales</taxon>
        <taxon>Lactobacillaceae</taxon>
        <taxon>Levilactobacillus</taxon>
    </lineage>
</organism>
<dbReference type="AlphaFoldDB" id="A0A0R1UQV1"/>
<dbReference type="SUPFAM" id="SSF51735">
    <property type="entry name" value="NAD(P)-binding Rossmann-fold domains"/>
    <property type="match status" value="1"/>
</dbReference>
<dbReference type="CDD" id="cd08278">
    <property type="entry name" value="benzyl_alcohol_DH"/>
    <property type="match status" value="1"/>
</dbReference>
<dbReference type="Pfam" id="PF08240">
    <property type="entry name" value="ADH_N"/>
    <property type="match status" value="1"/>
</dbReference>
<comment type="cofactor">
    <cofactor evidence="1 6">
        <name>Zn(2+)</name>
        <dbReference type="ChEBI" id="CHEBI:29105"/>
    </cofactor>
</comment>
<dbReference type="InterPro" id="IPR036291">
    <property type="entry name" value="NAD(P)-bd_dom_sf"/>
</dbReference>
<evidence type="ECO:0000256" key="3">
    <source>
        <dbReference type="ARBA" id="ARBA00022833"/>
    </source>
</evidence>
<dbReference type="SUPFAM" id="SSF50129">
    <property type="entry name" value="GroES-like"/>
    <property type="match status" value="1"/>
</dbReference>
<dbReference type="STRING" id="1423753.FD28_GL000971"/>
<protein>
    <submittedName>
        <fullName evidence="8">Zn-dependent alcohol dehydrogenase</fullName>
    </submittedName>
</protein>
<keyword evidence="9" id="KW-1185">Reference proteome</keyword>
<evidence type="ECO:0000259" key="7">
    <source>
        <dbReference type="SMART" id="SM00829"/>
    </source>
</evidence>
<dbReference type="PANTHER" id="PTHR43880">
    <property type="entry name" value="ALCOHOL DEHYDROGENASE"/>
    <property type="match status" value="1"/>
</dbReference>
<keyword evidence="3 6" id="KW-0862">Zinc</keyword>
<dbReference type="GO" id="GO:0051903">
    <property type="term" value="F:S-(hydroxymethyl)glutathione dehydrogenase [NAD(P)+] activity"/>
    <property type="evidence" value="ECO:0007669"/>
    <property type="project" value="TreeGrafter"/>
</dbReference>
<proteinExistence type="inferred from homology"/>
<comment type="similarity">
    <text evidence="6">Belongs to the zinc-containing alcohol dehydrogenase family.</text>
</comment>
<name>A0A0R1UQV1_9LACO</name>
<dbReference type="PANTHER" id="PTHR43880:SF12">
    <property type="entry name" value="ALCOHOL DEHYDROGENASE CLASS-3"/>
    <property type="match status" value="1"/>
</dbReference>
<dbReference type="SMART" id="SM00829">
    <property type="entry name" value="PKS_ER"/>
    <property type="match status" value="1"/>
</dbReference>
<evidence type="ECO:0000256" key="6">
    <source>
        <dbReference type="RuleBase" id="RU361277"/>
    </source>
</evidence>
<evidence type="ECO:0000313" key="8">
    <source>
        <dbReference type="EMBL" id="KRL93784.1"/>
    </source>
</evidence>
<dbReference type="FunFam" id="3.40.50.720:FF:000003">
    <property type="entry name" value="S-(hydroxymethyl)glutathione dehydrogenase"/>
    <property type="match status" value="1"/>
</dbReference>
<keyword evidence="2 6" id="KW-0479">Metal-binding</keyword>
<dbReference type="PROSITE" id="PS00059">
    <property type="entry name" value="ADH_ZINC"/>
    <property type="match status" value="1"/>
</dbReference>
<reference evidence="8 9" key="1">
    <citation type="journal article" date="2015" name="Genome Announc.">
        <title>Expanding the biotechnology potential of lactobacilli through comparative genomics of 213 strains and associated genera.</title>
        <authorList>
            <person name="Sun Z."/>
            <person name="Harris H.M."/>
            <person name="McCann A."/>
            <person name="Guo C."/>
            <person name="Argimon S."/>
            <person name="Zhang W."/>
            <person name="Yang X."/>
            <person name="Jeffery I.B."/>
            <person name="Cooney J.C."/>
            <person name="Kagawa T.F."/>
            <person name="Liu W."/>
            <person name="Song Y."/>
            <person name="Salvetti E."/>
            <person name="Wrobel A."/>
            <person name="Rasinkangas P."/>
            <person name="Parkhill J."/>
            <person name="Rea M.C."/>
            <person name="O'Sullivan O."/>
            <person name="Ritari J."/>
            <person name="Douillard F.P."/>
            <person name="Paul Ross R."/>
            <person name="Yang R."/>
            <person name="Briner A.E."/>
            <person name="Felis G.E."/>
            <person name="de Vos W.M."/>
            <person name="Barrangou R."/>
            <person name="Klaenhammer T.R."/>
            <person name="Caufield P.W."/>
            <person name="Cui Y."/>
            <person name="Zhang H."/>
            <person name="O'Toole P.W."/>
        </authorList>
    </citation>
    <scope>NUCLEOTIDE SEQUENCE [LARGE SCALE GENOMIC DNA]</scope>
    <source>
        <strain evidence="8 9">DSM 16381</strain>
    </source>
</reference>